<evidence type="ECO:0000256" key="2">
    <source>
        <dbReference type="SAM" id="MobiDB-lite"/>
    </source>
</evidence>
<feature type="signal peptide" evidence="3">
    <location>
        <begin position="1"/>
        <end position="25"/>
    </location>
</feature>
<reference evidence="4" key="1">
    <citation type="journal article" date="2014" name="Int. J. Syst. Evol. Microbiol.">
        <title>Complete genome sequence of Corynebacterium casei LMG S-19264T (=DSM 44701T), isolated from a smear-ripened cheese.</title>
        <authorList>
            <consortium name="US DOE Joint Genome Institute (JGI-PGF)"/>
            <person name="Walter F."/>
            <person name="Albersmeier A."/>
            <person name="Kalinowski J."/>
            <person name="Ruckert C."/>
        </authorList>
    </citation>
    <scope>NUCLEOTIDE SEQUENCE</scope>
    <source>
        <strain evidence="4">CGMCC 1.15320</strain>
    </source>
</reference>
<name>A0A916S116_9HYPH</name>
<dbReference type="Proteomes" id="UP000636264">
    <property type="component" value="Unassembled WGS sequence"/>
</dbReference>
<feature type="region of interest" description="Disordered" evidence="2">
    <location>
        <begin position="45"/>
        <end position="72"/>
    </location>
</feature>
<keyword evidence="5" id="KW-1185">Reference proteome</keyword>
<dbReference type="AlphaFoldDB" id="A0A916S116"/>
<proteinExistence type="predicted"/>
<dbReference type="EMBL" id="BMIF01000012">
    <property type="protein sequence ID" value="GGA76859.1"/>
    <property type="molecule type" value="Genomic_DNA"/>
</dbReference>
<organism evidence="4 5">
    <name type="scientific">Nitratireductor aestuarii</name>
    <dbReference type="NCBI Taxonomy" id="1735103"/>
    <lineage>
        <taxon>Bacteria</taxon>
        <taxon>Pseudomonadati</taxon>
        <taxon>Pseudomonadota</taxon>
        <taxon>Alphaproteobacteria</taxon>
        <taxon>Hyphomicrobiales</taxon>
        <taxon>Phyllobacteriaceae</taxon>
        <taxon>Nitratireductor</taxon>
    </lineage>
</organism>
<comment type="caution">
    <text evidence="4">The sequence shown here is derived from an EMBL/GenBank/DDBJ whole genome shotgun (WGS) entry which is preliminary data.</text>
</comment>
<evidence type="ECO:0000313" key="5">
    <source>
        <dbReference type="Proteomes" id="UP000636264"/>
    </source>
</evidence>
<accession>A0A916S116</accession>
<evidence type="ECO:0008006" key="6">
    <source>
        <dbReference type="Google" id="ProtNLM"/>
    </source>
</evidence>
<keyword evidence="3" id="KW-0732">Signal</keyword>
<protein>
    <recommendedName>
        <fullName evidence="6">Peptidoglycan binding-like domain-containing protein</fullName>
    </recommendedName>
</protein>
<sequence>MNILRRFSWAVCASALVLSSVPTAAQDVGGIINMMGRMIEHDMRNQEYRRRQQAEERAEQQRRQAAETERRAREDAIRRQEIAYVRRLQAAMSRLGFYDKAIDGDRGPGTRRAEAALIAAFDLSPVILNEDYVAEVEYLAQLGFRSARELREAAAAGFQNREDFLAAREGGFENAQDFASARRQGFARYDDYRKFRASDFKNAEDYRLAQKGGFPSRREFEDALAAGFDDYSGYSEFRQSGLPDKASFEQHRAVMAQAREAADKCRVAASTAEIEDAVATCLSAMVYPNQTKLLPELEQLDKRISEALDAVARNAPSVEVAAQGGGQAAPANAGSFLQEQAALKATQEMLSCGILLAARNWASANDRCSALGADGGDVVQQLASLASTEFASQQAKAAEEERARKEAAEAERQRLALNAGRERLAALLASIAEYTDSKRSFTNAIGVARAVVRLRQLEGSDDVTQIEQAILTVDELLKNEPNYQQFLGEQKTAAEIAHVNARATAAAELRRTEAFIADFVGSNILHEAVDNLLELQETIAKAQSSGQDEALFNTQRLVADAIERLNLKGELDAFIYSDTARETVVEEAQNGLAITEANQFLLVGDPQDVIVLGNYTPDAPHLLVNLVGATTFDGGKVNMCWVGSDARHPPLDDHVQPILRKLGAKEFAATGLCDSRNAMQQDVLVIERGALLSGDLLEARPIISGFETGALKTIELVAWSSIGETVRNDQQTSALIKNEIIAGVRKGFGFIAFDNPDNTLCTVIPEAEAAHHTHAFEFVAEAAERHMPADLKRSVVSLDRAFANIQKNACRIVYAQAEDLAQLLPALEKIDKAASVLPIWITQELVAEGKALSESSQQERERLIAKRRQELEAAARLEEEKNRQAEVVRAKLQNEMRTRYAQEARAAHNSLTDLAKAIWSEDMASREEFLALFPNAGTWRMEHAANGWVIDRFEDELVDYGTAEWKDRRLEAVLVKTTFVTKNPIRGEYHEACMVLGYLIDREFEQRRDPLEVPCTATEELPRWKAGRLFESRWIAP</sequence>
<feature type="coiled-coil region" evidence="1">
    <location>
        <begin position="388"/>
        <end position="420"/>
    </location>
</feature>
<dbReference type="RefSeq" id="WP_188722264.1">
    <property type="nucleotide sequence ID" value="NZ_BMIF01000012.1"/>
</dbReference>
<keyword evidence="1" id="KW-0175">Coiled coil</keyword>
<feature type="chain" id="PRO_5037805853" description="Peptidoglycan binding-like domain-containing protein" evidence="3">
    <location>
        <begin position="26"/>
        <end position="1037"/>
    </location>
</feature>
<feature type="coiled-coil region" evidence="1">
    <location>
        <begin position="860"/>
        <end position="895"/>
    </location>
</feature>
<evidence type="ECO:0000256" key="3">
    <source>
        <dbReference type="SAM" id="SignalP"/>
    </source>
</evidence>
<reference evidence="4" key="2">
    <citation type="submission" date="2020-09" db="EMBL/GenBank/DDBJ databases">
        <authorList>
            <person name="Sun Q."/>
            <person name="Zhou Y."/>
        </authorList>
    </citation>
    <scope>NUCLEOTIDE SEQUENCE</scope>
    <source>
        <strain evidence="4">CGMCC 1.15320</strain>
    </source>
</reference>
<evidence type="ECO:0000256" key="1">
    <source>
        <dbReference type="SAM" id="Coils"/>
    </source>
</evidence>
<gene>
    <name evidence="4" type="ORF">GCM10011385_33680</name>
</gene>
<evidence type="ECO:0000313" key="4">
    <source>
        <dbReference type="EMBL" id="GGA76859.1"/>
    </source>
</evidence>